<keyword evidence="1" id="KW-0677">Repeat</keyword>
<dbReference type="EMBL" id="ML991782">
    <property type="protein sequence ID" value="KAF2236932.1"/>
    <property type="molecule type" value="Genomic_DNA"/>
</dbReference>
<dbReference type="InterPro" id="IPR046341">
    <property type="entry name" value="SET_dom_sf"/>
</dbReference>
<accession>A0A6A6HGB4</accession>
<feature type="compositionally biased region" description="Basic residues" evidence="3">
    <location>
        <begin position="240"/>
        <end position="249"/>
    </location>
</feature>
<feature type="compositionally biased region" description="Basic and acidic residues" evidence="3">
    <location>
        <begin position="216"/>
        <end position="231"/>
    </location>
</feature>
<feature type="compositionally biased region" description="Low complexity" evidence="3">
    <location>
        <begin position="23"/>
        <end position="43"/>
    </location>
</feature>
<protein>
    <recommendedName>
        <fullName evidence="4">SET domain-containing protein</fullName>
    </recommendedName>
</protein>
<dbReference type="SUPFAM" id="SSF82199">
    <property type="entry name" value="SET domain"/>
    <property type="match status" value="1"/>
</dbReference>
<dbReference type="Proteomes" id="UP000800092">
    <property type="component" value="Unassembled WGS sequence"/>
</dbReference>
<keyword evidence="6" id="KW-1185">Reference proteome</keyword>
<feature type="compositionally biased region" description="Low complexity" evidence="3">
    <location>
        <begin position="1246"/>
        <end position="1259"/>
    </location>
</feature>
<feature type="region of interest" description="Disordered" evidence="3">
    <location>
        <begin position="1"/>
        <end position="46"/>
    </location>
</feature>
<dbReference type="GO" id="GO:0006325">
    <property type="term" value="P:chromatin organization"/>
    <property type="evidence" value="ECO:0007669"/>
    <property type="project" value="UniProtKB-KW"/>
</dbReference>
<feature type="compositionally biased region" description="Polar residues" evidence="3">
    <location>
        <begin position="265"/>
        <end position="285"/>
    </location>
</feature>
<feature type="region of interest" description="Disordered" evidence="3">
    <location>
        <begin position="999"/>
        <end position="1045"/>
    </location>
</feature>
<dbReference type="InterPro" id="IPR056884">
    <property type="entry name" value="NPHP3-like_N"/>
</dbReference>
<feature type="compositionally biased region" description="Pro residues" evidence="3">
    <location>
        <begin position="837"/>
        <end position="849"/>
    </location>
</feature>
<dbReference type="GO" id="GO:0070210">
    <property type="term" value="C:Rpd3L-Expanded complex"/>
    <property type="evidence" value="ECO:0007669"/>
    <property type="project" value="TreeGrafter"/>
</dbReference>
<feature type="region of interest" description="Disordered" evidence="3">
    <location>
        <begin position="1246"/>
        <end position="1267"/>
    </location>
</feature>
<sequence length="1435" mass="157359">MISMLATATARSKLESASPSQHSRSTTTIASSSSSSSSSTTSTEEQGWLLAPSGCRHGSLLAAPSSVVERWGSMTDISSLTTHAEVQLNTLPAISSVPIPQPLYGAPPVGLTQEDEEEDYTIKCICGYIEDDGHTVYCDDCDTWQHVQCYYNNEKPPEVHRCVECDPRPVDTKRPLARSKQANGERKVKRPPTKSHKKKVKDIPPATGQTNGWSNPEKDDLTHAADRHSGSPRDQPPPAKRTKTTHRSAHSISANAPPSRKRAGSSANFARSPSKSPSGSPAINGWQQEYYSHDFMQLHRTGHGYTHTEANLHVNIDVTNNLSLWLTEPSALASATNGKAPHDVYQRWDKSMDELTSPEVKKHVDEDTSRTFYGAHPVWQYLTTESDVAKDSYIGELRGHIGHIEDYVKDPANRWSSLRHPAPFVFFHPQLPIYIDTRVEGTLLRYTRYSCRPNLAIKTLITEGNEYHFCLVALEDIPAGSEITVGWELEVKVRQLLSAARLASAQTSNGFRLEGRDEEYISRWVNNLLANFGDCACGSGLSCAIGRFDKRAFLSQLDGPAPEPSRPIRTKKHKRTGTQISPLNTGLATNSRSGSEAIKADQEENGDDSRSASSRSKHGSRDNTPMTHFSGDASGGFGTELSDREKRKLLQQEKLFEQLEHEEQHGSRKKKRNSGGSTLNTPSAATSRQLGHSEPSPSSVGTIFASGTRYVDTGIGDRDHSPLSHSMHSRRVTGPSRFNQNGGQTSPNPVPHDYTDASTQTDPLPHERLRPEVNMPRKYLPRTRRLLRNFTERRRRIAESVELVTSEMPLAGSPLRKELTPDAMDVESIGQPTEPTAMPPPAVPVPPPAISETSIERNQDQSAEGNFPGTNRDIEMLDANVADNVALKSEPETGTNPLAEAGVSEHQQLLQPPLQSSPPWPLNSESAPSSSSPSRNNFRSADLHVSLPPAPQFTAPPAQMTSTPSSGFAPPSLLSPMSVPASSSHSHTAPVFPTPAAVASTVAPSPAKKKMSLSDYTKRSKAREVERSSPPVTITDSVKEDTRGHGGAITTASAALQGSAVMDTPSVEKDEPELSKAPKIEEVQFVDFASKLISSANEIRRNGSTEDVEFLKAQTTDLIERNACLQESTHNAEDIIGDVDRTEKALVTAVVRCTKVSNELIALLIKLTPSSRSTFEGVRKSFRMLWKKEKVENLSKRLSDCRIELNSHVLVLINTRFRLLEKGQNDLASGQKKILEAVTFTKSRTAATNDTSSNSSQDQEVQETSAASENLALEYQPSNPDEGHLIGKATPQYQGEDIVAILFTHEDGTSKTISVTPKTTGSRSIRDHQEDTETATIFRGGLQATHSAAASAIEYAPLARKILDSLSFPVIHMREEEIAEAHKRTFEWIFSQKHFVDFLKLESGHFWISGKAGSGKSTLMKFLCSHERTEEALRC</sequence>
<dbReference type="SMART" id="SM00317">
    <property type="entry name" value="SET"/>
    <property type="match status" value="1"/>
</dbReference>
<evidence type="ECO:0000313" key="5">
    <source>
        <dbReference type="EMBL" id="KAF2236932.1"/>
    </source>
</evidence>
<dbReference type="PANTHER" id="PTHR46462:SF3">
    <property type="entry name" value="UPSET, ISOFORM A"/>
    <property type="match status" value="1"/>
</dbReference>
<feature type="region of interest" description="Disordered" evidence="3">
    <location>
        <begin position="833"/>
        <end position="872"/>
    </location>
</feature>
<evidence type="ECO:0000313" key="6">
    <source>
        <dbReference type="Proteomes" id="UP000800092"/>
    </source>
</evidence>
<keyword evidence="2" id="KW-0156">Chromatin regulator</keyword>
<organism evidence="5 6">
    <name type="scientific">Viridothelium virens</name>
    <name type="common">Speckled blister lichen</name>
    <name type="synonym">Trypethelium virens</name>
    <dbReference type="NCBI Taxonomy" id="1048519"/>
    <lineage>
        <taxon>Eukaryota</taxon>
        <taxon>Fungi</taxon>
        <taxon>Dikarya</taxon>
        <taxon>Ascomycota</taxon>
        <taxon>Pezizomycotina</taxon>
        <taxon>Dothideomycetes</taxon>
        <taxon>Dothideomycetes incertae sedis</taxon>
        <taxon>Trypetheliales</taxon>
        <taxon>Trypetheliaceae</taxon>
        <taxon>Viridothelium</taxon>
    </lineage>
</organism>
<dbReference type="Gene3D" id="3.30.40.10">
    <property type="entry name" value="Zinc/RING finger domain, C3HC4 (zinc finger)"/>
    <property type="match status" value="1"/>
</dbReference>
<evidence type="ECO:0000256" key="1">
    <source>
        <dbReference type="ARBA" id="ARBA00022737"/>
    </source>
</evidence>
<feature type="compositionally biased region" description="Polar residues" evidence="3">
    <location>
        <begin position="736"/>
        <end position="747"/>
    </location>
</feature>
<feature type="domain" description="SET" evidence="4">
    <location>
        <begin position="356"/>
        <end position="488"/>
    </location>
</feature>
<dbReference type="GO" id="GO:0006355">
    <property type="term" value="P:regulation of DNA-templated transcription"/>
    <property type="evidence" value="ECO:0007669"/>
    <property type="project" value="TreeGrafter"/>
</dbReference>
<dbReference type="InterPro" id="IPR001214">
    <property type="entry name" value="SET_dom"/>
</dbReference>
<dbReference type="PANTHER" id="PTHR46462">
    <property type="entry name" value="UPSET, ISOFORM A"/>
    <property type="match status" value="1"/>
</dbReference>
<gene>
    <name evidence="5" type="ORF">EV356DRAFT_530447</name>
</gene>
<dbReference type="Pfam" id="PF00856">
    <property type="entry name" value="SET"/>
    <property type="match status" value="1"/>
</dbReference>
<dbReference type="InterPro" id="IPR013083">
    <property type="entry name" value="Znf_RING/FYVE/PHD"/>
</dbReference>
<dbReference type="InterPro" id="IPR011011">
    <property type="entry name" value="Znf_FYVE_PHD"/>
</dbReference>
<dbReference type="GO" id="GO:0034967">
    <property type="term" value="C:Set3 complex"/>
    <property type="evidence" value="ECO:0007669"/>
    <property type="project" value="TreeGrafter"/>
</dbReference>
<dbReference type="CDD" id="cd15570">
    <property type="entry name" value="PHD_Bye1p_SIZ1_like"/>
    <property type="match status" value="1"/>
</dbReference>
<name>A0A6A6HGB4_VIRVR</name>
<evidence type="ECO:0000256" key="2">
    <source>
        <dbReference type="ARBA" id="ARBA00022853"/>
    </source>
</evidence>
<proteinExistence type="predicted"/>
<evidence type="ECO:0000259" key="4">
    <source>
        <dbReference type="PROSITE" id="PS50280"/>
    </source>
</evidence>
<feature type="compositionally biased region" description="Low complexity" evidence="3">
    <location>
        <begin position="922"/>
        <end position="940"/>
    </location>
</feature>
<dbReference type="Gene3D" id="2.170.270.10">
    <property type="entry name" value="SET domain"/>
    <property type="match status" value="1"/>
</dbReference>
<feature type="region of interest" description="Disordered" evidence="3">
    <location>
        <begin position="903"/>
        <end position="971"/>
    </location>
</feature>
<feature type="region of interest" description="Disordered" evidence="3">
    <location>
        <begin position="167"/>
        <end position="285"/>
    </location>
</feature>
<evidence type="ECO:0000256" key="3">
    <source>
        <dbReference type="SAM" id="MobiDB-lite"/>
    </source>
</evidence>
<dbReference type="OrthoDB" id="1928087at2759"/>
<dbReference type="SUPFAM" id="SSF57903">
    <property type="entry name" value="FYVE/PHD zinc finger"/>
    <property type="match status" value="1"/>
</dbReference>
<feature type="compositionally biased region" description="Polar residues" evidence="3">
    <location>
        <begin position="577"/>
        <end position="594"/>
    </location>
</feature>
<feature type="compositionally biased region" description="Basic and acidic residues" evidence="3">
    <location>
        <begin position="1016"/>
        <end position="1027"/>
    </location>
</feature>
<reference evidence="5" key="1">
    <citation type="journal article" date="2020" name="Stud. Mycol.">
        <title>101 Dothideomycetes genomes: a test case for predicting lifestyles and emergence of pathogens.</title>
        <authorList>
            <person name="Haridas S."/>
            <person name="Albert R."/>
            <person name="Binder M."/>
            <person name="Bloem J."/>
            <person name="Labutti K."/>
            <person name="Salamov A."/>
            <person name="Andreopoulos B."/>
            <person name="Baker S."/>
            <person name="Barry K."/>
            <person name="Bills G."/>
            <person name="Bluhm B."/>
            <person name="Cannon C."/>
            <person name="Castanera R."/>
            <person name="Culley D."/>
            <person name="Daum C."/>
            <person name="Ezra D."/>
            <person name="Gonzalez J."/>
            <person name="Henrissat B."/>
            <person name="Kuo A."/>
            <person name="Liang C."/>
            <person name="Lipzen A."/>
            <person name="Lutzoni F."/>
            <person name="Magnuson J."/>
            <person name="Mondo S."/>
            <person name="Nolan M."/>
            <person name="Ohm R."/>
            <person name="Pangilinan J."/>
            <person name="Park H.-J."/>
            <person name="Ramirez L."/>
            <person name="Alfaro M."/>
            <person name="Sun H."/>
            <person name="Tritt A."/>
            <person name="Yoshinaga Y."/>
            <person name="Zwiers L.-H."/>
            <person name="Turgeon B."/>
            <person name="Goodwin S."/>
            <person name="Spatafora J."/>
            <person name="Crous P."/>
            <person name="Grigoriev I."/>
        </authorList>
    </citation>
    <scope>NUCLEOTIDE SEQUENCE</scope>
    <source>
        <strain evidence="5">Tuck. ex Michener</strain>
    </source>
</reference>
<feature type="compositionally biased region" description="Polar residues" evidence="3">
    <location>
        <begin position="674"/>
        <end position="701"/>
    </location>
</feature>
<feature type="compositionally biased region" description="Basic residues" evidence="3">
    <location>
        <begin position="187"/>
        <end position="200"/>
    </location>
</feature>
<dbReference type="Pfam" id="PF24883">
    <property type="entry name" value="NPHP3_N"/>
    <property type="match status" value="1"/>
</dbReference>
<feature type="region of interest" description="Disordered" evidence="3">
    <location>
        <begin position="658"/>
        <end position="768"/>
    </location>
</feature>
<feature type="region of interest" description="Disordered" evidence="3">
    <location>
        <begin position="556"/>
        <end position="640"/>
    </location>
</feature>
<feature type="compositionally biased region" description="Basic and acidic residues" evidence="3">
    <location>
        <begin position="598"/>
        <end position="610"/>
    </location>
</feature>
<dbReference type="PROSITE" id="PS50280">
    <property type="entry name" value="SET"/>
    <property type="match status" value="1"/>
</dbReference>